<keyword evidence="6" id="KW-1185">Reference proteome</keyword>
<dbReference type="SUPFAM" id="SSF48403">
    <property type="entry name" value="Ankyrin repeat"/>
    <property type="match status" value="1"/>
</dbReference>
<dbReference type="InterPro" id="IPR002110">
    <property type="entry name" value="Ankyrin_rpt"/>
</dbReference>
<evidence type="ECO:0000313" key="6">
    <source>
        <dbReference type="Proteomes" id="UP000244248"/>
    </source>
</evidence>
<feature type="chain" id="PRO_5015538554" evidence="4">
    <location>
        <begin position="25"/>
        <end position="223"/>
    </location>
</feature>
<reference evidence="5 6" key="1">
    <citation type="submission" date="2018-04" db="EMBL/GenBank/DDBJ databases">
        <title>Novel species isolated from glacier.</title>
        <authorList>
            <person name="Liu Q."/>
            <person name="Xin Y.-H."/>
        </authorList>
    </citation>
    <scope>NUCLEOTIDE SEQUENCE [LARGE SCALE GENOMIC DNA]</scope>
    <source>
        <strain evidence="5 6">GT1R17</strain>
    </source>
</reference>
<dbReference type="PANTHER" id="PTHR24188">
    <property type="entry name" value="ANKYRIN REPEAT PROTEIN"/>
    <property type="match status" value="1"/>
</dbReference>
<keyword evidence="4" id="KW-0732">Signal</keyword>
<dbReference type="PROSITE" id="PS50088">
    <property type="entry name" value="ANK_REPEAT"/>
    <property type="match status" value="3"/>
</dbReference>
<organism evidence="5 6">
    <name type="scientific">Stenotrophobium rhamnosiphilum</name>
    <dbReference type="NCBI Taxonomy" id="2029166"/>
    <lineage>
        <taxon>Bacteria</taxon>
        <taxon>Pseudomonadati</taxon>
        <taxon>Pseudomonadota</taxon>
        <taxon>Gammaproteobacteria</taxon>
        <taxon>Nevskiales</taxon>
        <taxon>Nevskiaceae</taxon>
        <taxon>Stenotrophobium</taxon>
    </lineage>
</organism>
<sequence>MKASVQSKLRLRSVALSFSVLALAGCAQSAIKPTAEATTPATITISGLTPEDRAAFFVNHARSGELDEVEKNIAAGANVDQIDSLGQTALIAAVSQNSLAGVKLLLSHKANPNLADGSGWTPIIYGAYFGASDELLTELLKSGADINGRNDRGVTALFLASAAGHEELVKFLLSNGADKSIESTAGYSPLRIAKLRGQGRIVTLLDPSVAPTPNKTQNQTSVH</sequence>
<evidence type="ECO:0000256" key="2">
    <source>
        <dbReference type="ARBA" id="ARBA00023043"/>
    </source>
</evidence>
<dbReference type="AlphaFoldDB" id="A0A2T5MFL5"/>
<evidence type="ECO:0000313" key="5">
    <source>
        <dbReference type="EMBL" id="PTU31352.1"/>
    </source>
</evidence>
<comment type="caution">
    <text evidence="5">The sequence shown here is derived from an EMBL/GenBank/DDBJ whole genome shotgun (WGS) entry which is preliminary data.</text>
</comment>
<proteinExistence type="predicted"/>
<protein>
    <submittedName>
        <fullName evidence="5">Uncharacterized protein</fullName>
    </submittedName>
</protein>
<dbReference type="EMBL" id="QANS01000003">
    <property type="protein sequence ID" value="PTU31352.1"/>
    <property type="molecule type" value="Genomic_DNA"/>
</dbReference>
<dbReference type="Proteomes" id="UP000244248">
    <property type="component" value="Unassembled WGS sequence"/>
</dbReference>
<name>A0A2T5MFL5_9GAMM</name>
<accession>A0A2T5MFL5</accession>
<dbReference type="Pfam" id="PF00023">
    <property type="entry name" value="Ank"/>
    <property type="match status" value="1"/>
</dbReference>
<feature type="repeat" description="ANK" evidence="3">
    <location>
        <begin position="152"/>
        <end position="184"/>
    </location>
</feature>
<evidence type="ECO:0000256" key="4">
    <source>
        <dbReference type="SAM" id="SignalP"/>
    </source>
</evidence>
<dbReference type="InterPro" id="IPR036770">
    <property type="entry name" value="Ankyrin_rpt-contain_sf"/>
</dbReference>
<keyword evidence="2 3" id="KW-0040">ANK repeat</keyword>
<dbReference type="PANTHER" id="PTHR24188:SF29">
    <property type="entry name" value="GH09064P"/>
    <property type="match status" value="1"/>
</dbReference>
<gene>
    <name evidence="5" type="ORF">CJD38_08390</name>
</gene>
<dbReference type="SMART" id="SM00248">
    <property type="entry name" value="ANK"/>
    <property type="match status" value="3"/>
</dbReference>
<dbReference type="PROSITE" id="PS50297">
    <property type="entry name" value="ANK_REP_REGION"/>
    <property type="match status" value="2"/>
</dbReference>
<dbReference type="PROSITE" id="PS51257">
    <property type="entry name" value="PROKAR_LIPOPROTEIN"/>
    <property type="match status" value="1"/>
</dbReference>
<feature type="repeat" description="ANK" evidence="3">
    <location>
        <begin position="85"/>
        <end position="117"/>
    </location>
</feature>
<feature type="repeat" description="ANK" evidence="3">
    <location>
        <begin position="118"/>
        <end position="151"/>
    </location>
</feature>
<evidence type="ECO:0000256" key="3">
    <source>
        <dbReference type="PROSITE-ProRule" id="PRU00023"/>
    </source>
</evidence>
<dbReference type="Pfam" id="PF12796">
    <property type="entry name" value="Ank_2"/>
    <property type="match status" value="1"/>
</dbReference>
<feature type="signal peptide" evidence="4">
    <location>
        <begin position="1"/>
        <end position="24"/>
    </location>
</feature>
<evidence type="ECO:0000256" key="1">
    <source>
        <dbReference type="ARBA" id="ARBA00022737"/>
    </source>
</evidence>
<dbReference type="RefSeq" id="WP_107939895.1">
    <property type="nucleotide sequence ID" value="NZ_QANS01000003.1"/>
</dbReference>
<dbReference type="OrthoDB" id="9812708at2"/>
<keyword evidence="1" id="KW-0677">Repeat</keyword>
<dbReference type="Gene3D" id="1.25.40.20">
    <property type="entry name" value="Ankyrin repeat-containing domain"/>
    <property type="match status" value="1"/>
</dbReference>